<dbReference type="InterPro" id="IPR011075">
    <property type="entry name" value="TetR_C"/>
</dbReference>
<evidence type="ECO:0000313" key="7">
    <source>
        <dbReference type="Proteomes" id="UP001597068"/>
    </source>
</evidence>
<evidence type="ECO:0000256" key="3">
    <source>
        <dbReference type="ARBA" id="ARBA00023163"/>
    </source>
</evidence>
<gene>
    <name evidence="6" type="ORF">ACFQ04_05240</name>
</gene>
<dbReference type="Pfam" id="PF00440">
    <property type="entry name" value="TetR_N"/>
    <property type="match status" value="1"/>
</dbReference>
<evidence type="ECO:0000256" key="2">
    <source>
        <dbReference type="ARBA" id="ARBA00023125"/>
    </source>
</evidence>
<dbReference type="InterPro" id="IPR001647">
    <property type="entry name" value="HTH_TetR"/>
</dbReference>
<dbReference type="InterPro" id="IPR036271">
    <property type="entry name" value="Tet_transcr_reg_TetR-rel_C_sf"/>
</dbReference>
<organism evidence="6 7">
    <name type="scientific">Williamsia deligens</name>
    <dbReference type="NCBI Taxonomy" id="321325"/>
    <lineage>
        <taxon>Bacteria</taxon>
        <taxon>Bacillati</taxon>
        <taxon>Actinomycetota</taxon>
        <taxon>Actinomycetes</taxon>
        <taxon>Mycobacteriales</taxon>
        <taxon>Nocardiaceae</taxon>
        <taxon>Williamsia</taxon>
    </lineage>
</organism>
<keyword evidence="1" id="KW-0805">Transcription regulation</keyword>
<sequence>MVNTGRPRDSSIDDAILDEAARMVVENGYGATTIDAVARAAGTTRPAVYRRYASLAQIVSAAMSSRLVFDPLLDSGHLPTDLTRIQQAQVAFFTDPLVVKAMPGLIEESSRNETLRNRLLDDVMAPRRAAVRVALEQAITRGDIEVGHDVEQIADLLTGPLLLRTLLPALGDVSDALVASTVAAALNAVHFGDAGLARDAGVTSND</sequence>
<comment type="caution">
    <text evidence="6">The sequence shown here is derived from an EMBL/GenBank/DDBJ whole genome shotgun (WGS) entry which is preliminary data.</text>
</comment>
<name>A0ABW3G4S8_9NOCA</name>
<keyword evidence="7" id="KW-1185">Reference proteome</keyword>
<feature type="DNA-binding region" description="H-T-H motif" evidence="4">
    <location>
        <begin position="33"/>
        <end position="52"/>
    </location>
</feature>
<keyword evidence="2 4" id="KW-0238">DNA-binding</keyword>
<dbReference type="RefSeq" id="WP_253646888.1">
    <property type="nucleotide sequence ID" value="NZ_BAAAMO010000002.1"/>
</dbReference>
<dbReference type="PANTHER" id="PTHR30055">
    <property type="entry name" value="HTH-TYPE TRANSCRIPTIONAL REGULATOR RUTR"/>
    <property type="match status" value="1"/>
</dbReference>
<proteinExistence type="predicted"/>
<dbReference type="SUPFAM" id="SSF46689">
    <property type="entry name" value="Homeodomain-like"/>
    <property type="match status" value="1"/>
</dbReference>
<dbReference type="Pfam" id="PF16859">
    <property type="entry name" value="TetR_C_11"/>
    <property type="match status" value="1"/>
</dbReference>
<dbReference type="PROSITE" id="PS50977">
    <property type="entry name" value="HTH_TETR_2"/>
    <property type="match status" value="1"/>
</dbReference>
<dbReference type="SUPFAM" id="SSF48498">
    <property type="entry name" value="Tetracyclin repressor-like, C-terminal domain"/>
    <property type="match status" value="1"/>
</dbReference>
<dbReference type="InterPro" id="IPR050109">
    <property type="entry name" value="HTH-type_TetR-like_transc_reg"/>
</dbReference>
<dbReference type="Gene3D" id="1.10.10.60">
    <property type="entry name" value="Homeodomain-like"/>
    <property type="match status" value="1"/>
</dbReference>
<dbReference type="EMBL" id="JBHTIL010000001">
    <property type="protein sequence ID" value="MFD0925138.1"/>
    <property type="molecule type" value="Genomic_DNA"/>
</dbReference>
<dbReference type="Proteomes" id="UP001597068">
    <property type="component" value="Unassembled WGS sequence"/>
</dbReference>
<keyword evidence="3" id="KW-0804">Transcription</keyword>
<accession>A0ABW3G4S8</accession>
<dbReference type="PRINTS" id="PR00455">
    <property type="entry name" value="HTHTETR"/>
</dbReference>
<evidence type="ECO:0000313" key="6">
    <source>
        <dbReference type="EMBL" id="MFD0925138.1"/>
    </source>
</evidence>
<dbReference type="Gene3D" id="1.10.357.10">
    <property type="entry name" value="Tetracycline Repressor, domain 2"/>
    <property type="match status" value="1"/>
</dbReference>
<protein>
    <submittedName>
        <fullName evidence="6">TetR/AcrR family transcriptional regulator</fullName>
    </submittedName>
</protein>
<evidence type="ECO:0000256" key="1">
    <source>
        <dbReference type="ARBA" id="ARBA00023015"/>
    </source>
</evidence>
<dbReference type="InterPro" id="IPR009057">
    <property type="entry name" value="Homeodomain-like_sf"/>
</dbReference>
<reference evidence="7" key="1">
    <citation type="journal article" date="2019" name="Int. J. Syst. Evol. Microbiol.">
        <title>The Global Catalogue of Microorganisms (GCM) 10K type strain sequencing project: providing services to taxonomists for standard genome sequencing and annotation.</title>
        <authorList>
            <consortium name="The Broad Institute Genomics Platform"/>
            <consortium name="The Broad Institute Genome Sequencing Center for Infectious Disease"/>
            <person name="Wu L."/>
            <person name="Ma J."/>
        </authorList>
    </citation>
    <scope>NUCLEOTIDE SEQUENCE [LARGE SCALE GENOMIC DNA]</scope>
    <source>
        <strain evidence="7">CCUG 50873</strain>
    </source>
</reference>
<evidence type="ECO:0000256" key="4">
    <source>
        <dbReference type="PROSITE-ProRule" id="PRU00335"/>
    </source>
</evidence>
<feature type="domain" description="HTH tetR-type" evidence="5">
    <location>
        <begin position="10"/>
        <end position="70"/>
    </location>
</feature>
<evidence type="ECO:0000259" key="5">
    <source>
        <dbReference type="PROSITE" id="PS50977"/>
    </source>
</evidence>
<dbReference type="PANTHER" id="PTHR30055:SF148">
    <property type="entry name" value="TETR-FAMILY TRANSCRIPTIONAL REGULATOR"/>
    <property type="match status" value="1"/>
</dbReference>